<evidence type="ECO:0008006" key="4">
    <source>
        <dbReference type="Google" id="ProtNLM"/>
    </source>
</evidence>
<dbReference type="Proteomes" id="UP000095009">
    <property type="component" value="Unassembled WGS sequence"/>
</dbReference>
<sequence>SRPQSSAPAPRHVAPARSFGTAAPAAPARYAPATHAPPPTAAPPMASQSQGPGLMGQMAATAGGVAIGSTIGNVVGNGISSLFSSSPEPAAAAPAAAVAATAPVMAANGQDQYGARNCDFDARSFTRCMDENNGNMQTCDWYLQQLKACQEAARQY</sequence>
<keyword evidence="3" id="KW-1185">Reference proteome</keyword>
<accession>A0A1E3PTP4</accession>
<dbReference type="GO" id="GO:0005634">
    <property type="term" value="C:nucleus"/>
    <property type="evidence" value="ECO:0007669"/>
    <property type="project" value="TreeGrafter"/>
</dbReference>
<dbReference type="InterPro" id="IPR055304">
    <property type="entry name" value="CHCHD2/10-like"/>
</dbReference>
<gene>
    <name evidence="2" type="ORF">NADFUDRAFT_10555</name>
</gene>
<organism evidence="2 3">
    <name type="scientific">Nadsonia fulvescens var. elongata DSM 6958</name>
    <dbReference type="NCBI Taxonomy" id="857566"/>
    <lineage>
        <taxon>Eukaryota</taxon>
        <taxon>Fungi</taxon>
        <taxon>Dikarya</taxon>
        <taxon>Ascomycota</taxon>
        <taxon>Saccharomycotina</taxon>
        <taxon>Dipodascomycetes</taxon>
        <taxon>Dipodascales</taxon>
        <taxon>Dipodascales incertae sedis</taxon>
        <taxon>Nadsonia</taxon>
    </lineage>
</organism>
<feature type="non-terminal residue" evidence="2">
    <location>
        <position position="156"/>
    </location>
</feature>
<dbReference type="PANTHER" id="PTHR13523:SF2">
    <property type="entry name" value="COILED-COIL-HELIX-COILED-COIL-HELIX DOMAIN CONTAINING 2, ISOFORM A-RELATED"/>
    <property type="match status" value="1"/>
</dbReference>
<dbReference type="STRING" id="857566.A0A1E3PTP4"/>
<dbReference type="OrthoDB" id="1106148at2759"/>
<protein>
    <recommendedName>
        <fullName evidence="4">CHCH domain-containing protein</fullName>
    </recommendedName>
</protein>
<dbReference type="PANTHER" id="PTHR13523">
    <property type="entry name" value="COILED-COIL-HELIX-COILED-COIL-HELIX DOMAIN CONTAINING 2/NUR77"/>
    <property type="match status" value="1"/>
</dbReference>
<feature type="non-terminal residue" evidence="2">
    <location>
        <position position="1"/>
    </location>
</feature>
<evidence type="ECO:0000256" key="1">
    <source>
        <dbReference type="SAM" id="MobiDB-lite"/>
    </source>
</evidence>
<dbReference type="GO" id="GO:0005739">
    <property type="term" value="C:mitochondrion"/>
    <property type="evidence" value="ECO:0007669"/>
    <property type="project" value="TreeGrafter"/>
</dbReference>
<name>A0A1E3PTP4_9ASCO</name>
<evidence type="ECO:0000313" key="3">
    <source>
        <dbReference type="Proteomes" id="UP000095009"/>
    </source>
</evidence>
<dbReference type="AlphaFoldDB" id="A0A1E3PTP4"/>
<reference evidence="2 3" key="1">
    <citation type="journal article" date="2016" name="Proc. Natl. Acad. Sci. U.S.A.">
        <title>Comparative genomics of biotechnologically important yeasts.</title>
        <authorList>
            <person name="Riley R."/>
            <person name="Haridas S."/>
            <person name="Wolfe K.H."/>
            <person name="Lopes M.R."/>
            <person name="Hittinger C.T."/>
            <person name="Goeker M."/>
            <person name="Salamov A.A."/>
            <person name="Wisecaver J.H."/>
            <person name="Long T.M."/>
            <person name="Calvey C.H."/>
            <person name="Aerts A.L."/>
            <person name="Barry K.W."/>
            <person name="Choi C."/>
            <person name="Clum A."/>
            <person name="Coughlan A.Y."/>
            <person name="Deshpande S."/>
            <person name="Douglass A.P."/>
            <person name="Hanson S.J."/>
            <person name="Klenk H.-P."/>
            <person name="LaButti K.M."/>
            <person name="Lapidus A."/>
            <person name="Lindquist E.A."/>
            <person name="Lipzen A.M."/>
            <person name="Meier-Kolthoff J.P."/>
            <person name="Ohm R.A."/>
            <person name="Otillar R.P."/>
            <person name="Pangilinan J.L."/>
            <person name="Peng Y."/>
            <person name="Rokas A."/>
            <person name="Rosa C.A."/>
            <person name="Scheuner C."/>
            <person name="Sibirny A.A."/>
            <person name="Slot J.C."/>
            <person name="Stielow J.B."/>
            <person name="Sun H."/>
            <person name="Kurtzman C.P."/>
            <person name="Blackwell M."/>
            <person name="Grigoriev I.V."/>
            <person name="Jeffries T.W."/>
        </authorList>
    </citation>
    <scope>NUCLEOTIDE SEQUENCE [LARGE SCALE GENOMIC DNA]</scope>
    <source>
        <strain evidence="2 3">DSM 6958</strain>
    </source>
</reference>
<evidence type="ECO:0000313" key="2">
    <source>
        <dbReference type="EMBL" id="ODQ68302.1"/>
    </source>
</evidence>
<proteinExistence type="predicted"/>
<dbReference type="EMBL" id="KV454406">
    <property type="protein sequence ID" value="ODQ68302.1"/>
    <property type="molecule type" value="Genomic_DNA"/>
</dbReference>
<dbReference type="GO" id="GO:0007005">
    <property type="term" value="P:mitochondrion organization"/>
    <property type="evidence" value="ECO:0007669"/>
    <property type="project" value="InterPro"/>
</dbReference>
<feature type="compositionally biased region" description="Low complexity" evidence="1">
    <location>
        <begin position="15"/>
        <end position="34"/>
    </location>
</feature>
<feature type="region of interest" description="Disordered" evidence="1">
    <location>
        <begin position="1"/>
        <end position="56"/>
    </location>
</feature>